<organism evidence="1 2">
    <name type="scientific">Trema orientale</name>
    <name type="common">Charcoal tree</name>
    <name type="synonym">Celtis orientalis</name>
    <dbReference type="NCBI Taxonomy" id="63057"/>
    <lineage>
        <taxon>Eukaryota</taxon>
        <taxon>Viridiplantae</taxon>
        <taxon>Streptophyta</taxon>
        <taxon>Embryophyta</taxon>
        <taxon>Tracheophyta</taxon>
        <taxon>Spermatophyta</taxon>
        <taxon>Magnoliopsida</taxon>
        <taxon>eudicotyledons</taxon>
        <taxon>Gunneridae</taxon>
        <taxon>Pentapetalae</taxon>
        <taxon>rosids</taxon>
        <taxon>fabids</taxon>
        <taxon>Rosales</taxon>
        <taxon>Cannabaceae</taxon>
        <taxon>Trema</taxon>
    </lineage>
</organism>
<gene>
    <name evidence="1" type="ORF">TorRG33x02_325030</name>
</gene>
<dbReference type="Proteomes" id="UP000237000">
    <property type="component" value="Unassembled WGS sequence"/>
</dbReference>
<dbReference type="AlphaFoldDB" id="A0A2P5BDI3"/>
<dbReference type="InParanoid" id="A0A2P5BDI3"/>
<dbReference type="OrthoDB" id="10420258at2759"/>
<accession>A0A2P5BDI3</accession>
<comment type="caution">
    <text evidence="1">The sequence shown here is derived from an EMBL/GenBank/DDBJ whole genome shotgun (WGS) entry which is preliminary data.</text>
</comment>
<proteinExistence type="predicted"/>
<sequence>MVIDYITTILNFWLLVTTIDYENELVRAISCLLKIDQTTLNEDFGHYARVESRDECHLIYLSYERLPDFCITCSSIGHVPSQCYHNKPKADKEKITKKSGRATAQKQHAFVAMPNTEHMVSKDAEKPQMPLQNIFAFLFEDEVTSADILAKGKSHTDKEDAIVVVDNVTSQDVEVLHQNSNPIRVHDIDQVVEL</sequence>
<keyword evidence="2" id="KW-1185">Reference proteome</keyword>
<dbReference type="EMBL" id="JXTC01000546">
    <property type="protein sequence ID" value="PON46840.1"/>
    <property type="molecule type" value="Genomic_DNA"/>
</dbReference>
<evidence type="ECO:0000313" key="2">
    <source>
        <dbReference type="Proteomes" id="UP000237000"/>
    </source>
</evidence>
<name>A0A2P5BDI3_TREOI</name>
<evidence type="ECO:0000313" key="1">
    <source>
        <dbReference type="EMBL" id="PON46840.1"/>
    </source>
</evidence>
<protein>
    <submittedName>
        <fullName evidence="1">Zinc knuckle CX2CX4HX4C</fullName>
    </submittedName>
</protein>
<reference evidence="2" key="1">
    <citation type="submission" date="2016-06" db="EMBL/GenBank/DDBJ databases">
        <title>Parallel loss of symbiosis genes in relatives of nitrogen-fixing non-legume Parasponia.</title>
        <authorList>
            <person name="Van Velzen R."/>
            <person name="Holmer R."/>
            <person name="Bu F."/>
            <person name="Rutten L."/>
            <person name="Van Zeijl A."/>
            <person name="Liu W."/>
            <person name="Santuari L."/>
            <person name="Cao Q."/>
            <person name="Sharma T."/>
            <person name="Shen D."/>
            <person name="Roswanjaya Y."/>
            <person name="Wardhani T."/>
            <person name="Kalhor M.S."/>
            <person name="Jansen J."/>
            <person name="Van den Hoogen J."/>
            <person name="Gungor B."/>
            <person name="Hartog M."/>
            <person name="Hontelez J."/>
            <person name="Verver J."/>
            <person name="Yang W.-C."/>
            <person name="Schijlen E."/>
            <person name="Repin R."/>
            <person name="Schilthuizen M."/>
            <person name="Schranz E."/>
            <person name="Heidstra R."/>
            <person name="Miyata K."/>
            <person name="Fedorova E."/>
            <person name="Kohlen W."/>
            <person name="Bisseling T."/>
            <person name="Smit S."/>
            <person name="Geurts R."/>
        </authorList>
    </citation>
    <scope>NUCLEOTIDE SEQUENCE [LARGE SCALE GENOMIC DNA]</scope>
    <source>
        <strain evidence="2">cv. RG33-2</strain>
    </source>
</reference>